<dbReference type="InterPro" id="IPR001650">
    <property type="entry name" value="Helicase_C-like"/>
</dbReference>
<dbReference type="InterPro" id="IPR007502">
    <property type="entry name" value="Helicase-assoc_dom"/>
</dbReference>
<evidence type="ECO:0000256" key="11">
    <source>
        <dbReference type="ARBA" id="ARBA00022840"/>
    </source>
</evidence>
<dbReference type="Pfam" id="PF00270">
    <property type="entry name" value="DEAD"/>
    <property type="match status" value="1"/>
</dbReference>
<dbReference type="InterPro" id="IPR027417">
    <property type="entry name" value="P-loop_NTPase"/>
</dbReference>
<evidence type="ECO:0000259" key="17">
    <source>
        <dbReference type="PROSITE" id="PS51194"/>
    </source>
</evidence>
<sequence>MEELKAFFNNPCPSNAQVIKLRGPLTGGQRITKDDPINDLNRREEHRQSVVISGTDYAREVKLKETEMYLKNERERENFQSISGGLDSMEQLSSWGASFQNLETLTKEAMTQVYNKYSFQMKEDTKNLAINAYHDDILDRIKAFPVVIIEGPTGCGKTTQVPQWILDDAYNNRKPCKIVVTQPRKIAAISISRRVAQERGWDVGGLVGYQVGLENRTSNDTRIHYVTTGVLLQKLVNAKNMNEYTHVVLDEVHEREQDMDFLLLVVKKLLYTVSPSVKVILMSATFNCRAFADYFLIPTPAGLQMSSCLKVTNDKPAFTVKTFYLNHLTKFGAILQQSTPKSNEPVILPQMYHLVVKLVNAFENIDKQEEYSDRSEADLPSVLIFLPGIHEIEELYASLMDIELRKKVGDEECSSYKWWVLPLHSTITADEQVRVFQRAPPGHRKIILATNIAESSITVPDIKYVIDFCLMKVLVADENTNFTSLQLSWASKTNCEQRAGRAGRVRDGRVYRLVHEKFYDNLPQECKPEIIRCPLERLVLLSKMLDMGTPSDILALAMDPPDMSNIHRTILVLKEVGALKKTMDGEWCVSDGDITHLGRIMAKLPLDVRVSKLILLGYIYGCLEEAVVMAAGLSVKNVFSSPFRERLNAYNSKLTWADGSTSDCIALLNVYKVWNHLRQQKYFKQQGTNEVQWARRFYVQVRALRELDDMVKEIRARLSREGIQQGTAPWNKQELPLVLKVVLAGAFYPQYFTQASTDESRERDAVKVVGGLDPRGSVYLRGLPDAQPAEIYQAAVRAAVHRLLGDEPRVTVDRNSRKIYLTFQDNESSKTGNKGGDPTIPGQVLLPVYKAVKARQLKMDVRIPLLPLEKAIALSEAMKSKLVDMDLNAMVPSLPDIDDTHFALKISQFINVGKFWVQHDDESTRNELREIQRSLNSRPLLAVTGDVAVDDLVTAPYADGTTTLMYRARIIRILPRDMLEVLYIDYGSAGRVSRSSIRVLPQVCCRPLALCCRLAGLAPAPLLDSHTHWSQPAQKMFTELVGRGRLIAKVYSVTHGVVSIELLSEGGKININKELLDKGYAVPCEESYDSKLNHDLREMATDLNLAQKRAYNKEQTELAFTQLREVEAPVYREYTSDVCLKGPYSMEHTDRIVHNDGLYTSPVTYTAVYSRGIRLARALFEAGDAAGHRMSLLDLGGGFPGHHGSSIREVSEVISEALATYFPSGGVRVIAEPGRYFAAAAYTLFTLVHAKRQLPADGEEDPHTMYFINDGVYGSFNCVLYDHQVVTPELLQVNHIRHLMDYMLYCSEGQESPAMDDELRVNVPKYIREDLMQLLLKRRKHRETESVVNAWEWKSIPEDELLEITIPDMVERAVVYSLHLPLELRPKDRDTLLALKRDNDDLKMRVSRSLVSNDTVLVCKLCGSTPMPVHSMRIHLSSNSHRDKEEDFKAVLS</sequence>
<dbReference type="InterPro" id="IPR029066">
    <property type="entry name" value="PLP-binding_barrel"/>
</dbReference>
<evidence type="ECO:0000256" key="14">
    <source>
        <dbReference type="ARBA" id="ARBA00023254"/>
    </source>
</evidence>
<dbReference type="Pfam" id="PF00567">
    <property type="entry name" value="TUDOR"/>
    <property type="match status" value="1"/>
</dbReference>
<dbReference type="SUPFAM" id="SSF52540">
    <property type="entry name" value="P-loop containing nucleoside triphosphate hydrolases"/>
    <property type="match status" value="1"/>
</dbReference>
<dbReference type="PROSITE" id="PS51194">
    <property type="entry name" value="HELICASE_CTER"/>
    <property type="match status" value="1"/>
</dbReference>
<dbReference type="CDD" id="cd18791">
    <property type="entry name" value="SF2_C_RHA"/>
    <property type="match status" value="1"/>
</dbReference>
<protein>
    <recommendedName>
        <fullName evidence="4">Probable ATP-dependent RNA helicase spindle-E</fullName>
        <ecNumber evidence="3">3.6.4.13</ecNumber>
    </recommendedName>
</protein>
<dbReference type="Pfam" id="PF00278">
    <property type="entry name" value="Orn_DAP_Arg_deC"/>
    <property type="match status" value="1"/>
</dbReference>
<dbReference type="GO" id="GO:0005524">
    <property type="term" value="F:ATP binding"/>
    <property type="evidence" value="ECO:0007669"/>
    <property type="project" value="UniProtKB-KW"/>
</dbReference>
<organism evidence="18 19">
    <name type="scientific">Danaus plexippus plexippus</name>
    <dbReference type="NCBI Taxonomy" id="278856"/>
    <lineage>
        <taxon>Eukaryota</taxon>
        <taxon>Metazoa</taxon>
        <taxon>Ecdysozoa</taxon>
        <taxon>Arthropoda</taxon>
        <taxon>Hexapoda</taxon>
        <taxon>Insecta</taxon>
        <taxon>Pterygota</taxon>
        <taxon>Neoptera</taxon>
        <taxon>Endopterygota</taxon>
        <taxon>Lepidoptera</taxon>
        <taxon>Glossata</taxon>
        <taxon>Ditrysia</taxon>
        <taxon>Papilionoidea</taxon>
        <taxon>Nymphalidae</taxon>
        <taxon>Danainae</taxon>
        <taxon>Danaini</taxon>
        <taxon>Danaina</taxon>
        <taxon>Danaus</taxon>
        <taxon>Danaus</taxon>
    </lineage>
</organism>
<evidence type="ECO:0000256" key="9">
    <source>
        <dbReference type="ARBA" id="ARBA00022801"/>
    </source>
</evidence>
<comment type="similarity">
    <text evidence="2">Belongs to the DEAD box helicase family. DEAH subfamily.</text>
</comment>
<evidence type="ECO:0000313" key="19">
    <source>
        <dbReference type="Proteomes" id="UP000007151"/>
    </source>
</evidence>
<dbReference type="GO" id="GO:0007283">
    <property type="term" value="P:spermatogenesis"/>
    <property type="evidence" value="ECO:0007669"/>
    <property type="project" value="UniProtKB-KW"/>
</dbReference>
<dbReference type="EC" id="3.6.4.13" evidence="3"/>
<evidence type="ECO:0000256" key="7">
    <source>
        <dbReference type="ARBA" id="ARBA00022741"/>
    </source>
</evidence>
<dbReference type="STRING" id="278856.A0A212F726"/>
<dbReference type="GO" id="GO:0030154">
    <property type="term" value="P:cell differentiation"/>
    <property type="evidence" value="ECO:0007669"/>
    <property type="project" value="UniProtKB-KW"/>
</dbReference>
<dbReference type="Gene3D" id="2.40.37.10">
    <property type="entry name" value="Lyase, Ornithine Decarboxylase, Chain A, domain 1"/>
    <property type="match status" value="1"/>
</dbReference>
<dbReference type="Gene3D" id="2.30.30.140">
    <property type="match status" value="1"/>
</dbReference>
<dbReference type="Pfam" id="PF02784">
    <property type="entry name" value="Orn_Arg_deC_N"/>
    <property type="match status" value="1"/>
</dbReference>
<keyword evidence="19" id="KW-1185">Reference proteome</keyword>
<evidence type="ECO:0000256" key="1">
    <source>
        <dbReference type="ARBA" id="ARBA00004496"/>
    </source>
</evidence>
<evidence type="ECO:0000256" key="3">
    <source>
        <dbReference type="ARBA" id="ARBA00012552"/>
    </source>
</evidence>
<keyword evidence="9" id="KW-0378">Hydrolase</keyword>
<reference evidence="18 19" key="1">
    <citation type="journal article" date="2011" name="Cell">
        <title>The monarch butterfly genome yields insights into long-distance migration.</title>
        <authorList>
            <person name="Zhan S."/>
            <person name="Merlin C."/>
            <person name="Boore J.L."/>
            <person name="Reppert S.M."/>
        </authorList>
    </citation>
    <scope>NUCLEOTIDE SEQUENCE [LARGE SCALE GENOMIC DNA]</scope>
    <source>
        <strain evidence="18">F-2</strain>
    </source>
</reference>
<dbReference type="GO" id="GO:0031047">
    <property type="term" value="P:regulatory ncRNA-mediated gene silencing"/>
    <property type="evidence" value="ECO:0007669"/>
    <property type="project" value="UniProtKB-KW"/>
</dbReference>
<keyword evidence="6" id="KW-0963">Cytoplasm</keyword>
<dbReference type="eggNOG" id="KOG0622">
    <property type="taxonomic scope" value="Eukaryota"/>
</dbReference>
<dbReference type="FunFam" id="3.40.50.300:FF:001760">
    <property type="entry name" value="ATP-dependent RNA helicase"/>
    <property type="match status" value="1"/>
</dbReference>
<dbReference type="InterPro" id="IPR022643">
    <property type="entry name" value="De-COase2_C"/>
</dbReference>
<feature type="domain" description="Helicase ATP-binding" evidence="16">
    <location>
        <begin position="138"/>
        <end position="297"/>
    </location>
</feature>
<keyword evidence="5" id="KW-0217">Developmental protein</keyword>
<gene>
    <name evidence="18" type="ORF">KGM_211320</name>
</gene>
<evidence type="ECO:0000256" key="10">
    <source>
        <dbReference type="ARBA" id="ARBA00022806"/>
    </source>
</evidence>
<feature type="domain" description="Helicase C-terminal" evidence="17">
    <location>
        <begin position="357"/>
        <end position="546"/>
    </location>
</feature>
<dbReference type="FunCoup" id="A0A212F726">
    <property type="interactions" value="133"/>
</dbReference>
<dbReference type="SUPFAM" id="SSF63748">
    <property type="entry name" value="Tudor/PWWP/MBT"/>
    <property type="match status" value="1"/>
</dbReference>
<keyword evidence="14" id="KW-0469">Meiosis</keyword>
<comment type="catalytic activity">
    <reaction evidence="15">
        <text>ATP + H2O = ADP + phosphate + H(+)</text>
        <dbReference type="Rhea" id="RHEA:13065"/>
        <dbReference type="ChEBI" id="CHEBI:15377"/>
        <dbReference type="ChEBI" id="CHEBI:15378"/>
        <dbReference type="ChEBI" id="CHEBI:30616"/>
        <dbReference type="ChEBI" id="CHEBI:43474"/>
        <dbReference type="ChEBI" id="CHEBI:456216"/>
        <dbReference type="EC" id="3.6.4.13"/>
    </reaction>
</comment>
<evidence type="ECO:0000256" key="4">
    <source>
        <dbReference type="ARBA" id="ARBA00013352"/>
    </source>
</evidence>
<proteinExistence type="inferred from homology"/>
<evidence type="ECO:0000256" key="2">
    <source>
        <dbReference type="ARBA" id="ARBA00008792"/>
    </source>
</evidence>
<dbReference type="Gene3D" id="1.20.120.1080">
    <property type="match status" value="1"/>
</dbReference>
<name>A0A212F726_DANPL</name>
<dbReference type="InterPro" id="IPR002999">
    <property type="entry name" value="Tudor"/>
</dbReference>
<dbReference type="SMART" id="SM00490">
    <property type="entry name" value="HELICc"/>
    <property type="match status" value="1"/>
</dbReference>
<accession>A0A212F726</accession>
<keyword evidence="12" id="KW-0744">Spermatogenesis</keyword>
<dbReference type="GO" id="GO:0003724">
    <property type="term" value="F:RNA helicase activity"/>
    <property type="evidence" value="ECO:0007669"/>
    <property type="project" value="UniProtKB-EC"/>
</dbReference>
<dbReference type="GO" id="GO:0003723">
    <property type="term" value="F:RNA binding"/>
    <property type="evidence" value="ECO:0007669"/>
    <property type="project" value="TreeGrafter"/>
</dbReference>
<dbReference type="InterPro" id="IPR035437">
    <property type="entry name" value="SNase_OB-fold_sf"/>
</dbReference>
<dbReference type="eggNOG" id="KOG0920">
    <property type="taxonomic scope" value="Eukaryota"/>
</dbReference>
<dbReference type="EMBL" id="AGBW02009936">
    <property type="protein sequence ID" value="OWR49546.1"/>
    <property type="molecule type" value="Genomic_DNA"/>
</dbReference>
<evidence type="ECO:0000256" key="5">
    <source>
        <dbReference type="ARBA" id="ARBA00022473"/>
    </source>
</evidence>
<keyword evidence="13" id="KW-0943">RNA-mediated gene silencing</keyword>
<evidence type="ECO:0000256" key="6">
    <source>
        <dbReference type="ARBA" id="ARBA00022490"/>
    </source>
</evidence>
<dbReference type="Gene3D" id="2.40.50.90">
    <property type="match status" value="1"/>
</dbReference>
<evidence type="ECO:0000313" key="18">
    <source>
        <dbReference type="EMBL" id="OWR49546.1"/>
    </source>
</evidence>
<dbReference type="InterPro" id="IPR022644">
    <property type="entry name" value="De-COase2_N"/>
</dbReference>
<dbReference type="SMART" id="SM00487">
    <property type="entry name" value="DEXDc"/>
    <property type="match status" value="1"/>
</dbReference>
<keyword evidence="7" id="KW-0547">Nucleotide-binding</keyword>
<dbReference type="KEGG" id="dpl:KGM_211320"/>
<dbReference type="PROSITE" id="PS51192">
    <property type="entry name" value="HELICASE_ATP_BIND_1"/>
    <property type="match status" value="1"/>
</dbReference>
<dbReference type="SMART" id="SM00333">
    <property type="entry name" value="TUDOR"/>
    <property type="match status" value="1"/>
</dbReference>
<keyword evidence="10 18" id="KW-0347">Helicase</keyword>
<dbReference type="Gene3D" id="3.40.50.300">
    <property type="entry name" value="P-loop containing nucleotide triphosphate hydrolases"/>
    <property type="match status" value="2"/>
</dbReference>
<evidence type="ECO:0000256" key="13">
    <source>
        <dbReference type="ARBA" id="ARBA00023158"/>
    </source>
</evidence>
<comment type="subcellular location">
    <subcellularLocation>
        <location evidence="1">Cytoplasm</location>
    </subcellularLocation>
</comment>
<dbReference type="InterPro" id="IPR011545">
    <property type="entry name" value="DEAD/DEAH_box_helicase_dom"/>
</dbReference>
<keyword evidence="11" id="KW-0067">ATP-binding</keyword>
<dbReference type="GO" id="GO:0016787">
    <property type="term" value="F:hydrolase activity"/>
    <property type="evidence" value="ECO:0007669"/>
    <property type="project" value="UniProtKB-KW"/>
</dbReference>
<dbReference type="GO" id="GO:0051321">
    <property type="term" value="P:meiotic cell cycle"/>
    <property type="evidence" value="ECO:0007669"/>
    <property type="project" value="UniProtKB-KW"/>
</dbReference>
<dbReference type="Proteomes" id="UP000007151">
    <property type="component" value="Unassembled WGS sequence"/>
</dbReference>
<dbReference type="SMART" id="SM00847">
    <property type="entry name" value="HA2"/>
    <property type="match status" value="1"/>
</dbReference>
<evidence type="ECO:0000256" key="15">
    <source>
        <dbReference type="ARBA" id="ARBA00047984"/>
    </source>
</evidence>
<evidence type="ECO:0000256" key="8">
    <source>
        <dbReference type="ARBA" id="ARBA00022782"/>
    </source>
</evidence>
<dbReference type="InterPro" id="IPR009006">
    <property type="entry name" value="Ala_racemase/Decarboxylase_C"/>
</dbReference>
<dbReference type="InterPro" id="IPR014001">
    <property type="entry name" value="Helicase_ATP-bd"/>
</dbReference>
<dbReference type="Pfam" id="PF00271">
    <property type="entry name" value="Helicase_C"/>
    <property type="match status" value="1"/>
</dbReference>
<evidence type="ECO:0000259" key="16">
    <source>
        <dbReference type="PROSITE" id="PS51192"/>
    </source>
</evidence>
<dbReference type="InParanoid" id="A0A212F726"/>
<dbReference type="Pfam" id="PF21010">
    <property type="entry name" value="HA2_C"/>
    <property type="match status" value="1"/>
</dbReference>
<dbReference type="SUPFAM" id="SSF50621">
    <property type="entry name" value="Alanine racemase C-terminal domain-like"/>
    <property type="match status" value="1"/>
</dbReference>
<dbReference type="GO" id="GO:0005737">
    <property type="term" value="C:cytoplasm"/>
    <property type="evidence" value="ECO:0007669"/>
    <property type="project" value="UniProtKB-SubCell"/>
</dbReference>
<dbReference type="PANTHER" id="PTHR18934:SF113">
    <property type="entry name" value="ATP-DEPENDENT RNA HELICASE TDRD9"/>
    <property type="match status" value="1"/>
</dbReference>
<evidence type="ECO:0000256" key="12">
    <source>
        <dbReference type="ARBA" id="ARBA00022871"/>
    </source>
</evidence>
<keyword evidence="8" id="KW-0221">Differentiation</keyword>
<dbReference type="PANTHER" id="PTHR18934">
    <property type="entry name" value="ATP-DEPENDENT RNA HELICASE"/>
    <property type="match status" value="1"/>
</dbReference>
<dbReference type="Gene3D" id="3.20.20.10">
    <property type="entry name" value="Alanine racemase"/>
    <property type="match status" value="1"/>
</dbReference>
<comment type="caution">
    <text evidence="18">The sequence shown here is derived from an EMBL/GenBank/DDBJ whole genome shotgun (WGS) entry which is preliminary data.</text>
</comment>